<dbReference type="EMBL" id="CAMXCT010001986">
    <property type="protein sequence ID" value="CAI3994694.1"/>
    <property type="molecule type" value="Genomic_DNA"/>
</dbReference>
<dbReference type="AlphaFoldDB" id="A0A9P1CM29"/>
<dbReference type="EMBL" id="CAMXCT020002206">
    <property type="protein sequence ID" value="CAL1149786.1"/>
    <property type="molecule type" value="Genomic_DNA"/>
</dbReference>
<dbReference type="EMBL" id="CAMXCT020001986">
    <property type="protein sequence ID" value="CAL1148069.1"/>
    <property type="molecule type" value="Genomic_DNA"/>
</dbReference>
<dbReference type="EMBL" id="CAMXCT010002206">
    <property type="protein sequence ID" value="CAI3996411.1"/>
    <property type="molecule type" value="Genomic_DNA"/>
</dbReference>
<evidence type="ECO:0000313" key="1">
    <source>
        <dbReference type="EMBL" id="CAI3994694.1"/>
    </source>
</evidence>
<reference evidence="3" key="2">
    <citation type="submission" date="2024-04" db="EMBL/GenBank/DDBJ databases">
        <authorList>
            <person name="Chen Y."/>
            <person name="Shah S."/>
            <person name="Dougan E. K."/>
            <person name="Thang M."/>
            <person name="Chan C."/>
        </authorList>
    </citation>
    <scope>NUCLEOTIDE SEQUENCE [LARGE SCALE GENOMIC DNA]</scope>
</reference>
<sequence>MPPRSQAKHAALAAAAKGSADIRDALHGNVTAMPPVITIDADLEAAPSSRKKARFTSHPLPSEGHLDIRAALEHGHALTRTALSPRSFTAAQEEALLHWGADSFAATCAAWAGMGADASPLVLLANFHLIPPRVVELFGLSDNGDGNHVNTTRSFLRVASAWWRLQRSELPAEGDGKAKEDFVDAAVAFGDTRRILKIRPEWLDKIMAGQKTLEIRGSKCPHTGWVSIASTGQGMIRCRAKLGPSHPLTEEEHRQHAVAVRSMGYKNPWAWPIEALEIVEPPIRIPPHVARAAVQWITRERWEKLHAEATLTVEGPTAATDANANV</sequence>
<dbReference type="Gene3D" id="2.30.130.30">
    <property type="entry name" value="Hypothetical protein"/>
    <property type="match status" value="1"/>
</dbReference>
<dbReference type="SUPFAM" id="SSF88697">
    <property type="entry name" value="PUA domain-like"/>
    <property type="match status" value="1"/>
</dbReference>
<accession>A0A9P1CM29</accession>
<keyword evidence="4" id="KW-1185">Reference proteome</keyword>
<evidence type="ECO:0000313" key="3">
    <source>
        <dbReference type="EMBL" id="CAL1148069.1"/>
    </source>
</evidence>
<name>A0A9P1CM29_9DINO</name>
<organism evidence="1">
    <name type="scientific">Cladocopium goreaui</name>
    <dbReference type="NCBI Taxonomy" id="2562237"/>
    <lineage>
        <taxon>Eukaryota</taxon>
        <taxon>Sar</taxon>
        <taxon>Alveolata</taxon>
        <taxon>Dinophyceae</taxon>
        <taxon>Suessiales</taxon>
        <taxon>Symbiodiniaceae</taxon>
        <taxon>Cladocopium</taxon>
    </lineage>
</organism>
<dbReference type="InterPro" id="IPR015947">
    <property type="entry name" value="PUA-like_sf"/>
</dbReference>
<proteinExistence type="predicted"/>
<protein>
    <submittedName>
        <fullName evidence="1">Uncharacterized protein</fullName>
    </submittedName>
</protein>
<comment type="caution">
    <text evidence="1">The sequence shown here is derived from an EMBL/GenBank/DDBJ whole genome shotgun (WGS) entry which is preliminary data.</text>
</comment>
<dbReference type="EMBL" id="CAMXCT030001986">
    <property type="protein sequence ID" value="CAL4782006.1"/>
    <property type="molecule type" value="Genomic_DNA"/>
</dbReference>
<dbReference type="OrthoDB" id="407467at2759"/>
<reference evidence="1" key="1">
    <citation type="submission" date="2022-10" db="EMBL/GenBank/DDBJ databases">
        <authorList>
            <person name="Chen Y."/>
            <person name="Dougan E. K."/>
            <person name="Chan C."/>
            <person name="Rhodes N."/>
            <person name="Thang M."/>
        </authorList>
    </citation>
    <scope>NUCLEOTIDE SEQUENCE</scope>
</reference>
<evidence type="ECO:0000313" key="4">
    <source>
        <dbReference type="Proteomes" id="UP001152797"/>
    </source>
</evidence>
<evidence type="ECO:0000313" key="2">
    <source>
        <dbReference type="EMBL" id="CAI3996411.1"/>
    </source>
</evidence>
<dbReference type="Proteomes" id="UP001152797">
    <property type="component" value="Unassembled WGS sequence"/>
</dbReference>
<gene>
    <name evidence="1" type="ORF">C1SCF055_LOCUS21323</name>
    <name evidence="2" type="ORF">C1SCF055_LOCUS22894</name>
</gene>
<dbReference type="EMBL" id="CAMXCT030002206">
    <property type="protein sequence ID" value="CAL4783723.1"/>
    <property type="molecule type" value="Genomic_DNA"/>
</dbReference>